<dbReference type="EMBL" id="MU826827">
    <property type="protein sequence ID" value="KAJ7374947.1"/>
    <property type="molecule type" value="Genomic_DNA"/>
</dbReference>
<name>A0A9W9Z4K9_9CNID</name>
<dbReference type="GO" id="GO:0010945">
    <property type="term" value="F:coenzyme A diphosphatase activity"/>
    <property type="evidence" value="ECO:0007669"/>
    <property type="project" value="InterPro"/>
</dbReference>
<dbReference type="GO" id="GO:0046872">
    <property type="term" value="F:metal ion binding"/>
    <property type="evidence" value="ECO:0007669"/>
    <property type="project" value="UniProtKB-KW"/>
</dbReference>
<protein>
    <submittedName>
        <fullName evidence="9">Peroxisomal coenzyme A diphosphatase nudt7</fullName>
    </submittedName>
</protein>
<dbReference type="PANTHER" id="PTHR12992:SF24">
    <property type="entry name" value="PEROXISOMAL COENZYME A DIPHOSPHATASE NUDT7"/>
    <property type="match status" value="1"/>
</dbReference>
<organism evidence="9 10">
    <name type="scientific">Desmophyllum pertusum</name>
    <dbReference type="NCBI Taxonomy" id="174260"/>
    <lineage>
        <taxon>Eukaryota</taxon>
        <taxon>Metazoa</taxon>
        <taxon>Cnidaria</taxon>
        <taxon>Anthozoa</taxon>
        <taxon>Hexacorallia</taxon>
        <taxon>Scleractinia</taxon>
        <taxon>Caryophylliina</taxon>
        <taxon>Caryophylliidae</taxon>
        <taxon>Desmophyllum</taxon>
    </lineage>
</organism>
<reference evidence="9" key="1">
    <citation type="submission" date="2023-01" db="EMBL/GenBank/DDBJ databases">
        <title>Genome assembly of the deep-sea coral Lophelia pertusa.</title>
        <authorList>
            <person name="Herrera S."/>
            <person name="Cordes E."/>
        </authorList>
    </citation>
    <scope>NUCLEOTIDE SEQUENCE</scope>
    <source>
        <strain evidence="9">USNM1676648</strain>
        <tissue evidence="9">Polyp</tissue>
    </source>
</reference>
<dbReference type="InterPro" id="IPR045121">
    <property type="entry name" value="CoAse"/>
</dbReference>
<evidence type="ECO:0000256" key="1">
    <source>
        <dbReference type="ARBA" id="ARBA00001936"/>
    </source>
</evidence>
<keyword evidence="6" id="KW-0464">Manganese</keyword>
<evidence type="ECO:0000313" key="9">
    <source>
        <dbReference type="EMBL" id="KAJ7374947.1"/>
    </source>
</evidence>
<comment type="caution">
    <text evidence="9">The sequence shown here is derived from an EMBL/GenBank/DDBJ whole genome shotgun (WGS) entry which is preliminary data.</text>
</comment>
<dbReference type="OrthoDB" id="206213at2759"/>
<dbReference type="InterPro" id="IPR000086">
    <property type="entry name" value="NUDIX_hydrolase_dom"/>
</dbReference>
<evidence type="ECO:0000256" key="6">
    <source>
        <dbReference type="ARBA" id="ARBA00023211"/>
    </source>
</evidence>
<evidence type="ECO:0000313" key="10">
    <source>
        <dbReference type="Proteomes" id="UP001163046"/>
    </source>
</evidence>
<dbReference type="Gene3D" id="3.90.79.10">
    <property type="entry name" value="Nucleoside Triphosphate Pyrophosphohydrolase"/>
    <property type="match status" value="1"/>
</dbReference>
<evidence type="ECO:0000256" key="5">
    <source>
        <dbReference type="ARBA" id="ARBA00022842"/>
    </source>
</evidence>
<keyword evidence="10" id="KW-1185">Reference proteome</keyword>
<accession>A0A9W9Z4K9</accession>
<dbReference type="Pfam" id="PF00293">
    <property type="entry name" value="NUDIX"/>
    <property type="match status" value="1"/>
</dbReference>
<keyword evidence="3" id="KW-0479">Metal-binding</keyword>
<evidence type="ECO:0000256" key="2">
    <source>
        <dbReference type="ARBA" id="ARBA00001946"/>
    </source>
</evidence>
<comment type="cofactor">
    <cofactor evidence="1">
        <name>Mn(2+)</name>
        <dbReference type="ChEBI" id="CHEBI:29035"/>
    </cofactor>
</comment>
<dbReference type="GO" id="GO:0015938">
    <property type="term" value="P:coenzyme A catabolic process"/>
    <property type="evidence" value="ECO:0007669"/>
    <property type="project" value="TreeGrafter"/>
</dbReference>
<gene>
    <name evidence="9" type="primary">NUDT7</name>
    <name evidence="9" type="ORF">OS493_005307</name>
</gene>
<dbReference type="CDD" id="cd03426">
    <property type="entry name" value="NUDIX_CoAse_Nudt7"/>
    <property type="match status" value="1"/>
</dbReference>
<evidence type="ECO:0000256" key="4">
    <source>
        <dbReference type="ARBA" id="ARBA00022801"/>
    </source>
</evidence>
<dbReference type="Proteomes" id="UP001163046">
    <property type="component" value="Unassembled WGS sequence"/>
</dbReference>
<keyword evidence="4" id="KW-0378">Hydrolase</keyword>
<dbReference type="InterPro" id="IPR015797">
    <property type="entry name" value="NUDIX_hydrolase-like_dom_sf"/>
</dbReference>
<keyword evidence="5" id="KW-0460">Magnesium</keyword>
<sequence length="260" mass="29008">MASPSEQVSFARAVPQQSKNYAEAKQSTANYKGKTNSNTNPEYINAGVLVPVFLKEGSLHTLLTLRSEQLPTHKGQVAFPGGKQDDDDKDIVATALREAQEEVGLPPEIVEVIAVLSPVISRARDKVMYVYPVIGILKTQFDLVINNSEVQTTFDVPLELFLLQASHRRFNMTFKGRTFGVDGFDYETSEGGHLNKSLRFHIWGITASICLHVAIVALNKLPEFELAEDYSELMQYITELNVCENESKPRSSQDIIKAKF</sequence>
<dbReference type="SUPFAM" id="SSF55811">
    <property type="entry name" value="Nudix"/>
    <property type="match status" value="1"/>
</dbReference>
<evidence type="ECO:0000259" key="8">
    <source>
        <dbReference type="PROSITE" id="PS51462"/>
    </source>
</evidence>
<feature type="compositionally biased region" description="Polar residues" evidence="7">
    <location>
        <begin position="15"/>
        <end position="38"/>
    </location>
</feature>
<proteinExistence type="predicted"/>
<feature type="domain" description="Nudix hydrolase" evidence="8">
    <location>
        <begin position="43"/>
        <end position="178"/>
    </location>
</feature>
<comment type="cofactor">
    <cofactor evidence="2">
        <name>Mg(2+)</name>
        <dbReference type="ChEBI" id="CHEBI:18420"/>
    </cofactor>
</comment>
<feature type="region of interest" description="Disordered" evidence="7">
    <location>
        <begin position="1"/>
        <end position="38"/>
    </location>
</feature>
<dbReference type="AlphaFoldDB" id="A0A9W9Z4K9"/>
<evidence type="ECO:0000256" key="3">
    <source>
        <dbReference type="ARBA" id="ARBA00022723"/>
    </source>
</evidence>
<evidence type="ECO:0000256" key="7">
    <source>
        <dbReference type="SAM" id="MobiDB-lite"/>
    </source>
</evidence>
<dbReference type="PANTHER" id="PTHR12992">
    <property type="entry name" value="NUDIX HYDROLASE"/>
    <property type="match status" value="1"/>
</dbReference>
<dbReference type="PROSITE" id="PS51462">
    <property type="entry name" value="NUDIX"/>
    <property type="match status" value="1"/>
</dbReference>